<reference evidence="2 3" key="1">
    <citation type="submission" date="2020-05" db="EMBL/GenBank/DDBJ databases">
        <title>Draft Genome Sequence of Ochrobactrum soli Isolated from Stable Fly Gut.</title>
        <authorList>
            <person name="Pileggi M.T."/>
            <person name="Vazhakkala L.J."/>
            <person name="Wong C.N."/>
        </authorList>
    </citation>
    <scope>NUCLEOTIDE SEQUENCE [LARGE SCALE GENOMIC DNA]</scope>
    <source>
        <strain evidence="2 3">MTP-C0764</strain>
    </source>
</reference>
<evidence type="ECO:0000313" key="2">
    <source>
        <dbReference type="EMBL" id="NNU62978.1"/>
    </source>
</evidence>
<dbReference type="Proteomes" id="UP000574931">
    <property type="component" value="Unassembled WGS sequence"/>
</dbReference>
<evidence type="ECO:0008006" key="4">
    <source>
        <dbReference type="Google" id="ProtNLM"/>
    </source>
</evidence>
<evidence type="ECO:0000313" key="3">
    <source>
        <dbReference type="Proteomes" id="UP000574931"/>
    </source>
</evidence>
<feature type="transmembrane region" description="Helical" evidence="1">
    <location>
        <begin position="63"/>
        <end position="87"/>
    </location>
</feature>
<keyword evidence="1" id="KW-0472">Membrane</keyword>
<accession>A0A849KWW6</accession>
<sequence length="103" mass="10642">MISVVTQLLGGFLGGTVFGKIVHTSDMGFFWNAVIGTIGGVIGGQLIGLVLGKTEVATGVDVIAVIGPFVDGALSGALVQIFAGIMLRRLLEGSTARRRSSYF</sequence>
<keyword evidence="3" id="KW-1185">Reference proteome</keyword>
<dbReference type="EMBL" id="JABFCY010000017">
    <property type="protein sequence ID" value="NNU62978.1"/>
    <property type="molecule type" value="Genomic_DNA"/>
</dbReference>
<comment type="caution">
    <text evidence="2">The sequence shown here is derived from an EMBL/GenBank/DDBJ whole genome shotgun (WGS) entry which is preliminary data.</text>
</comment>
<organism evidence="2 3">
    <name type="scientific">Ochrobactrum soli</name>
    <dbReference type="NCBI Taxonomy" id="2448455"/>
    <lineage>
        <taxon>Bacteria</taxon>
        <taxon>Pseudomonadati</taxon>
        <taxon>Pseudomonadota</taxon>
        <taxon>Alphaproteobacteria</taxon>
        <taxon>Hyphomicrobiales</taxon>
        <taxon>Brucellaceae</taxon>
        <taxon>Brucella/Ochrobactrum group</taxon>
        <taxon>Ochrobactrum</taxon>
    </lineage>
</organism>
<feature type="transmembrane region" description="Helical" evidence="1">
    <location>
        <begin position="29"/>
        <end position="51"/>
    </location>
</feature>
<name>A0A849KWW6_9HYPH</name>
<dbReference type="RefSeq" id="WP_171319382.1">
    <property type="nucleotide sequence ID" value="NZ_JABFCY010000017.1"/>
</dbReference>
<dbReference type="AlphaFoldDB" id="A0A849KWW6"/>
<keyword evidence="1" id="KW-0812">Transmembrane</keyword>
<proteinExistence type="predicted"/>
<gene>
    <name evidence="2" type="ORF">HKX02_22350</name>
</gene>
<evidence type="ECO:0000256" key="1">
    <source>
        <dbReference type="SAM" id="Phobius"/>
    </source>
</evidence>
<keyword evidence="1" id="KW-1133">Transmembrane helix</keyword>
<protein>
    <recommendedName>
        <fullName evidence="4">GlsB/YeaQ/YmgE family stress response membrane protein</fullName>
    </recommendedName>
</protein>